<organism evidence="2 3">
    <name type="scientific">Stenotrophomonas chelatiphaga</name>
    <dbReference type="NCBI Taxonomy" id="517011"/>
    <lineage>
        <taxon>Bacteria</taxon>
        <taxon>Pseudomonadati</taxon>
        <taxon>Pseudomonadota</taxon>
        <taxon>Gammaproteobacteria</taxon>
        <taxon>Lysobacterales</taxon>
        <taxon>Lysobacteraceae</taxon>
        <taxon>Stenotrophomonas</taxon>
    </lineage>
</organism>
<gene>
    <name evidence="2" type="ORF">ABB28_00570</name>
</gene>
<protein>
    <submittedName>
        <fullName evidence="2">Uncharacterized protein</fullName>
    </submittedName>
</protein>
<dbReference type="EMBL" id="LDJK01000002">
    <property type="protein sequence ID" value="KRG77682.1"/>
    <property type="molecule type" value="Genomic_DNA"/>
</dbReference>
<sequence>MSLIPKRLQRLQRWPRPVRILLAVVLALYLLYLVAGNVFLNTPLFDMVTNRKPEKFQLRNGPALTLVPGHAVLWNVHVRGQANRTVYIFSAERASAFISLPALLRREIHIPRVDAAGVRAVITRVDKVIPPPPRGDRGWTVRMDAIHSDSIRSGQFGKLLISGKASATVGFLKQMKGGPSELFDSNATFDDARISWDGTTLLDQAHIQARASFPRHYRDDAPGLRKLGILTAELAIDGRSQAVRIDTAGAHATVGTVPSTARLQGQLAMDHGTLRPGGHVVWRLPVHAGEHAKDRGLLALQLDVADDIRLQARLPRDEASGSELDADLHIAGREIPFHAMSELLPRTSGQLKAAWTFDSLNWISDLIVRKPWFRLDGGGLLRADVTLADGRLAPGSTAEIPNVAAIAEVAGVRMQGDARAQGRIVEGRTPQVQVQVDVDQFRAAPSDAPSQVLFDGRALALELSGDARLQELKEGVRARLRFNNAQVPDLTRYNRYLGNEQVKLLGGTGLISGDVELDATGRIGTGRADLSGQNARMQVAGVAMRGNALLKARVRRADFSQKQFDLGGTTVRLQEVRIADSKDAGWWGEVAVRSGHLAAAPPLSADAVADITLRDAGPLLDAFGERSSYPRWVLGLVDSGQVQASGQLRLRHGQLVVDDLQAENERLSLRGRLDLGKAGRRGDMYLRWGVLGAGVELNGEQRKWHLAGAREWYEQRPRYLPAK</sequence>
<evidence type="ECO:0000313" key="2">
    <source>
        <dbReference type="EMBL" id="KRG77682.1"/>
    </source>
</evidence>
<dbReference type="Proteomes" id="UP000051386">
    <property type="component" value="Unassembled WGS sequence"/>
</dbReference>
<keyword evidence="1" id="KW-1133">Transmembrane helix</keyword>
<dbReference type="PATRIC" id="fig|517011.3.peg.859"/>
<keyword evidence="1" id="KW-0812">Transmembrane</keyword>
<accession>A0A0R0DG29</accession>
<feature type="transmembrane region" description="Helical" evidence="1">
    <location>
        <begin position="20"/>
        <end position="40"/>
    </location>
</feature>
<dbReference type="AlphaFoldDB" id="A0A0R0DG29"/>
<evidence type="ECO:0000313" key="3">
    <source>
        <dbReference type="Proteomes" id="UP000051386"/>
    </source>
</evidence>
<evidence type="ECO:0000256" key="1">
    <source>
        <dbReference type="SAM" id="Phobius"/>
    </source>
</evidence>
<proteinExistence type="predicted"/>
<reference evidence="2 3" key="1">
    <citation type="submission" date="2015-05" db="EMBL/GenBank/DDBJ databases">
        <title>Genome sequencing and analysis of members of genus Stenotrophomonas.</title>
        <authorList>
            <person name="Patil P.P."/>
            <person name="Midha S."/>
            <person name="Patil P.B."/>
        </authorList>
    </citation>
    <scope>NUCLEOTIDE SEQUENCE [LARGE SCALE GENOMIC DNA]</scope>
    <source>
        <strain evidence="2 3">DSM 21508</strain>
    </source>
</reference>
<name>A0A0R0DG29_9GAMM</name>
<keyword evidence="3" id="KW-1185">Reference proteome</keyword>
<comment type="caution">
    <text evidence="2">The sequence shown here is derived from an EMBL/GenBank/DDBJ whole genome shotgun (WGS) entry which is preliminary data.</text>
</comment>
<keyword evidence="1" id="KW-0472">Membrane</keyword>